<gene>
    <name evidence="2" type="ORF">VFPBJ_11717</name>
</gene>
<evidence type="ECO:0000313" key="3">
    <source>
        <dbReference type="Proteomes" id="UP000078240"/>
    </source>
</evidence>
<name>A0A179EXL7_PURLI</name>
<accession>A0A179EXL7</accession>
<sequence>MDEDGALHVSGREVGDPRYLWIRNDLAADQVTVESPDMTAALVRLPERQVLVFSVYVEGKNDQALTVTCDNLRRVINNTRRNAGTVVDVMIAGDFNRHDHLWGGDDVRVDRQGDADEIIDLMNEFIRSNLLQRGTKTWQRGDHESTIDVVLASEELAGAVVKCAPLSTEHGSDHRAIETVFAISVPLSPTRERLLFKDAPWKEINARIAASLEATPTEGTVQQQTDRLMSTVLDAVHALTPRAKPSKVAKRWWTSDLTQLRRIHTFWRNSARSSRRAEKPCAELETTAKGAAKQYHDAIRQQKKTHWNEFLADNDNIWNAAKYLGSGDNSTFGKVPQLVRADGTRTASSTEQADELLSTFFPPLPQGIEEEGPRPQRSAAVVMPVVTLEEIERQLFAAKSLKAPGEDGLPVMVWK</sequence>
<dbReference type="GO" id="GO:0003964">
    <property type="term" value="F:RNA-directed DNA polymerase activity"/>
    <property type="evidence" value="ECO:0007669"/>
    <property type="project" value="UniProtKB-KW"/>
</dbReference>
<feature type="domain" description="Endonuclease/exonuclease/phosphatase" evidence="1">
    <location>
        <begin position="51"/>
        <end position="177"/>
    </location>
</feature>
<organism evidence="2 3">
    <name type="scientific">Purpureocillium lilacinum</name>
    <name type="common">Paecilomyces lilacinus</name>
    <dbReference type="NCBI Taxonomy" id="33203"/>
    <lineage>
        <taxon>Eukaryota</taxon>
        <taxon>Fungi</taxon>
        <taxon>Dikarya</taxon>
        <taxon>Ascomycota</taxon>
        <taxon>Pezizomycotina</taxon>
        <taxon>Sordariomycetes</taxon>
        <taxon>Hypocreomycetidae</taxon>
        <taxon>Hypocreales</taxon>
        <taxon>Ophiocordycipitaceae</taxon>
        <taxon>Purpureocillium</taxon>
    </lineage>
</organism>
<reference evidence="2 3" key="1">
    <citation type="submission" date="2016-01" db="EMBL/GenBank/DDBJ databases">
        <title>Biosynthesis of antibiotic leucinostatins and their inhibition on Phytophthora in bio-control Purpureocillium lilacinum.</title>
        <authorList>
            <person name="Wang G."/>
            <person name="Liu Z."/>
            <person name="Lin R."/>
            <person name="Li E."/>
            <person name="Mao Z."/>
            <person name="Ling J."/>
            <person name="Yin W."/>
            <person name="Xie B."/>
        </authorList>
    </citation>
    <scope>NUCLEOTIDE SEQUENCE [LARGE SCALE GENOMIC DNA]</scope>
    <source>
        <strain evidence="2">PLBJ-1</strain>
    </source>
</reference>
<keyword evidence="2" id="KW-0695">RNA-directed DNA polymerase</keyword>
<comment type="caution">
    <text evidence="2">The sequence shown here is derived from an EMBL/GenBank/DDBJ whole genome shotgun (WGS) entry which is preliminary data.</text>
</comment>
<keyword evidence="2" id="KW-0808">Transferase</keyword>
<dbReference type="Pfam" id="PF14529">
    <property type="entry name" value="Exo_endo_phos_2"/>
    <property type="match status" value="1"/>
</dbReference>
<dbReference type="InterPro" id="IPR005135">
    <property type="entry name" value="Endo/exonuclease/phosphatase"/>
</dbReference>
<dbReference type="InterPro" id="IPR036691">
    <property type="entry name" value="Endo/exonu/phosph_ase_sf"/>
</dbReference>
<dbReference type="Gene3D" id="3.60.10.10">
    <property type="entry name" value="Endonuclease/exonuclease/phosphatase"/>
    <property type="match status" value="1"/>
</dbReference>
<protein>
    <submittedName>
        <fullName evidence="2">Reverse transcriptase</fullName>
    </submittedName>
</protein>
<dbReference type="EMBL" id="LSBH01000068">
    <property type="protein sequence ID" value="OAQ57935.1"/>
    <property type="molecule type" value="Genomic_DNA"/>
</dbReference>
<evidence type="ECO:0000313" key="2">
    <source>
        <dbReference type="EMBL" id="OAQ57935.1"/>
    </source>
</evidence>
<evidence type="ECO:0000259" key="1">
    <source>
        <dbReference type="Pfam" id="PF14529"/>
    </source>
</evidence>
<keyword evidence="2" id="KW-0548">Nucleotidyltransferase</keyword>
<dbReference type="Proteomes" id="UP000078240">
    <property type="component" value="Unassembled WGS sequence"/>
</dbReference>
<proteinExistence type="predicted"/>
<dbReference type="AlphaFoldDB" id="A0A179EXL7"/>
<dbReference type="SUPFAM" id="SSF56219">
    <property type="entry name" value="DNase I-like"/>
    <property type="match status" value="1"/>
</dbReference>